<reference evidence="1 2" key="1">
    <citation type="submission" date="2018-08" db="EMBL/GenBank/DDBJ databases">
        <authorList>
            <consortium name="GenomeTrakr: Next Generation Sequencing Network for Food Pathogen Tracability"/>
        </authorList>
    </citation>
    <scope>NUCLEOTIDE SEQUENCE [LARGE SCALE GENOMIC DNA]</scope>
    <source>
        <strain evidence="1 2">CFSAN060999</strain>
    </source>
</reference>
<organism evidence="1 2">
    <name type="scientific">Listeria monocytogenes</name>
    <dbReference type="NCBI Taxonomy" id="1639"/>
    <lineage>
        <taxon>Bacteria</taxon>
        <taxon>Bacillati</taxon>
        <taxon>Bacillota</taxon>
        <taxon>Bacilli</taxon>
        <taxon>Bacillales</taxon>
        <taxon>Listeriaceae</taxon>
        <taxon>Listeria</taxon>
    </lineage>
</organism>
<protein>
    <submittedName>
        <fullName evidence="1">Uncharacterized protein</fullName>
    </submittedName>
</protein>
<dbReference type="AlphaFoldDB" id="A0A9P1TUN1"/>
<comment type="caution">
    <text evidence="1">The sequence shown here is derived from an EMBL/GenBank/DDBJ whole genome shotgun (WGS) entry which is preliminary data.</text>
</comment>
<evidence type="ECO:0000313" key="1">
    <source>
        <dbReference type="EMBL" id="EAC3883597.1"/>
    </source>
</evidence>
<gene>
    <name evidence="1" type="ORF">B4X68_16495</name>
</gene>
<dbReference type="Proteomes" id="UP000356407">
    <property type="component" value="Unassembled WGS sequence"/>
</dbReference>
<sequence length="150" mass="15937">MANKADIITLMKNDTPKYVRTHVDTVDGLEDALKAISEIKNGSVTVGSGATLLQQELTKQNGLVNGNIMMKFEAATTVTTSLLFFTLPVGFRPKTSWQYSVVIDGKITFNVSVRADGTVVAGGKAYTGAAEVQIPAGSWIGINFSHQAAS</sequence>
<accession>A0A9P1TUN1</accession>
<evidence type="ECO:0000313" key="2">
    <source>
        <dbReference type="Proteomes" id="UP000356407"/>
    </source>
</evidence>
<name>A0A9P1TUN1_LISMN</name>
<proteinExistence type="predicted"/>
<dbReference type="EMBL" id="AAAICE010000050">
    <property type="protein sequence ID" value="EAC3883597.1"/>
    <property type="molecule type" value="Genomic_DNA"/>
</dbReference>